<evidence type="ECO:0000313" key="4">
    <source>
        <dbReference type="EMBL" id="EUN25135.1"/>
    </source>
</evidence>
<dbReference type="Proteomes" id="UP000054337">
    <property type="component" value="Unassembled WGS sequence"/>
</dbReference>
<feature type="transmembrane region" description="Helical" evidence="3">
    <location>
        <begin position="34"/>
        <end position="58"/>
    </location>
</feature>
<proteinExistence type="inferred from homology"/>
<keyword evidence="3" id="KW-0812">Transmembrane</keyword>
<evidence type="ECO:0000256" key="1">
    <source>
        <dbReference type="ARBA" id="ARBA00004685"/>
    </source>
</evidence>
<name>W7EHA3_BIPV3</name>
<evidence type="ECO:0008006" key="6">
    <source>
        <dbReference type="Google" id="ProtNLM"/>
    </source>
</evidence>
<keyword evidence="3" id="KW-1133">Transmembrane helix</keyword>
<evidence type="ECO:0000256" key="3">
    <source>
        <dbReference type="SAM" id="Phobius"/>
    </source>
</evidence>
<dbReference type="AlphaFoldDB" id="W7EHA3"/>
<dbReference type="OrthoDB" id="3691914at2759"/>
<sequence length="270" mass="31407">MPDQDKENDEATAFLHDEDEVSQTGRWVASQSHYRRWCCLTAVNLLLFLAFTVINLTIWSRRGPSSWQTDFPDARKAVQYEEQTYTGALTYDATQRRVIRLHDAKVEYFGPPSPEIEQAWEELLHGEFPTMSKKEATPFLDDLTPQRKDGEYHFEPDVFHSLHCLNAIRNEIQPVLYNVSNEDNAHSQTERKIAEKIGDPMWNVKHMEHCLDRIRQALMCHGDLTPSPLYSWPGFPLSLGRSGAHTCRKWEPIREWMNERASNGKALHER</sequence>
<dbReference type="GeneID" id="26256665"/>
<evidence type="ECO:0000256" key="2">
    <source>
        <dbReference type="ARBA" id="ARBA00035112"/>
    </source>
</evidence>
<organism evidence="4 5">
    <name type="scientific">Bipolaris victoriae (strain FI3)</name>
    <name type="common">Victoria blight of oats agent</name>
    <name type="synonym">Cochliobolus victoriae</name>
    <dbReference type="NCBI Taxonomy" id="930091"/>
    <lineage>
        <taxon>Eukaryota</taxon>
        <taxon>Fungi</taxon>
        <taxon>Dikarya</taxon>
        <taxon>Ascomycota</taxon>
        <taxon>Pezizomycotina</taxon>
        <taxon>Dothideomycetes</taxon>
        <taxon>Pleosporomycetidae</taxon>
        <taxon>Pleosporales</taxon>
        <taxon>Pleosporineae</taxon>
        <taxon>Pleosporaceae</taxon>
        <taxon>Bipolaris</taxon>
    </lineage>
</organism>
<dbReference type="EMBL" id="KI968756">
    <property type="protein sequence ID" value="EUN25135.1"/>
    <property type="molecule type" value="Genomic_DNA"/>
</dbReference>
<protein>
    <recommendedName>
        <fullName evidence="6">Tat pathway signal sequence</fullName>
    </recommendedName>
</protein>
<dbReference type="RefSeq" id="XP_014554711.1">
    <property type="nucleotide sequence ID" value="XM_014699225.1"/>
</dbReference>
<dbReference type="PANTHER" id="PTHR33365">
    <property type="entry name" value="YALI0B05434P"/>
    <property type="match status" value="1"/>
</dbReference>
<dbReference type="GO" id="GO:0043386">
    <property type="term" value="P:mycotoxin biosynthetic process"/>
    <property type="evidence" value="ECO:0007669"/>
    <property type="project" value="InterPro"/>
</dbReference>
<keyword evidence="5" id="KW-1185">Reference proteome</keyword>
<dbReference type="Pfam" id="PF11807">
    <property type="entry name" value="UstYa"/>
    <property type="match status" value="1"/>
</dbReference>
<keyword evidence="3" id="KW-0472">Membrane</keyword>
<dbReference type="PANTHER" id="PTHR33365:SF4">
    <property type="entry name" value="CYCLOCHLOROTINE BIOSYNTHESIS PROTEIN O"/>
    <property type="match status" value="1"/>
</dbReference>
<gene>
    <name evidence="4" type="ORF">COCVIDRAFT_39456</name>
</gene>
<dbReference type="HOGENOM" id="CLU_042941_2_3_1"/>
<accession>W7EHA3</accession>
<reference evidence="4 5" key="1">
    <citation type="journal article" date="2013" name="PLoS Genet.">
        <title>Comparative genome structure, secondary metabolite, and effector coding capacity across Cochliobolus pathogens.</title>
        <authorList>
            <person name="Condon B.J."/>
            <person name="Leng Y."/>
            <person name="Wu D."/>
            <person name="Bushley K.E."/>
            <person name="Ohm R.A."/>
            <person name="Otillar R."/>
            <person name="Martin J."/>
            <person name="Schackwitz W."/>
            <person name="Grimwood J."/>
            <person name="MohdZainudin N."/>
            <person name="Xue C."/>
            <person name="Wang R."/>
            <person name="Manning V.A."/>
            <person name="Dhillon B."/>
            <person name="Tu Z.J."/>
            <person name="Steffenson B.J."/>
            <person name="Salamov A."/>
            <person name="Sun H."/>
            <person name="Lowry S."/>
            <person name="LaButti K."/>
            <person name="Han J."/>
            <person name="Copeland A."/>
            <person name="Lindquist E."/>
            <person name="Barry K."/>
            <person name="Schmutz J."/>
            <person name="Baker S.E."/>
            <person name="Ciuffetti L.M."/>
            <person name="Grigoriev I.V."/>
            <person name="Zhong S."/>
            <person name="Turgeon B.G."/>
        </authorList>
    </citation>
    <scope>NUCLEOTIDE SEQUENCE [LARGE SCALE GENOMIC DNA]</scope>
    <source>
        <strain evidence="4 5">FI3</strain>
    </source>
</reference>
<evidence type="ECO:0000313" key="5">
    <source>
        <dbReference type="Proteomes" id="UP000054337"/>
    </source>
</evidence>
<dbReference type="InterPro" id="IPR021765">
    <property type="entry name" value="UstYa-like"/>
</dbReference>
<comment type="pathway">
    <text evidence="1">Mycotoxin biosynthesis.</text>
</comment>
<comment type="similarity">
    <text evidence="2">Belongs to the ustYa family.</text>
</comment>